<reference evidence="3" key="1">
    <citation type="submission" date="2016-10" db="EMBL/GenBank/DDBJ databases">
        <authorList>
            <person name="Varghese N."/>
            <person name="Submissions S."/>
        </authorList>
    </citation>
    <scope>NUCLEOTIDE SEQUENCE [LARGE SCALE GENOMIC DNA]</scope>
    <source>
        <strain evidence="3">DSM 24740</strain>
    </source>
</reference>
<dbReference type="InterPro" id="IPR002901">
    <property type="entry name" value="MGlyc_endo_b_GlcNAc-like_dom"/>
</dbReference>
<dbReference type="RefSeq" id="WP_090167562.1">
    <property type="nucleotide sequence ID" value="NZ_FOFB01000008.1"/>
</dbReference>
<dbReference type="AlphaFoldDB" id="A0A1H9FAA0"/>
<dbReference type="InParanoid" id="A0A1H9FAA0"/>
<keyword evidence="3" id="KW-1185">Reference proteome</keyword>
<dbReference type="Pfam" id="PF01832">
    <property type="entry name" value="Glucosaminidase"/>
    <property type="match status" value="1"/>
</dbReference>
<keyword evidence="2" id="KW-0378">Hydrolase</keyword>
<protein>
    <submittedName>
        <fullName evidence="2">Flagellum-specific peptidoglycan hydrolase FlgJ</fullName>
    </submittedName>
</protein>
<accession>A0A1H9FAA0</accession>
<feature type="domain" description="Mannosyl-glycoprotein endo-beta-N-acetylglucosamidase-like" evidence="1">
    <location>
        <begin position="104"/>
        <end position="248"/>
    </location>
</feature>
<evidence type="ECO:0000313" key="2">
    <source>
        <dbReference type="EMBL" id="SEQ34228.1"/>
    </source>
</evidence>
<evidence type="ECO:0000313" key="3">
    <source>
        <dbReference type="Proteomes" id="UP000199021"/>
    </source>
</evidence>
<dbReference type="EMBL" id="FOFB01000008">
    <property type="protein sequence ID" value="SEQ34228.1"/>
    <property type="molecule type" value="Genomic_DNA"/>
</dbReference>
<evidence type="ECO:0000259" key="1">
    <source>
        <dbReference type="SMART" id="SM00047"/>
    </source>
</evidence>
<name>A0A1H9FAA0_9BACT</name>
<sequence>MTLSLSRVLSFAGRHWLRLLIIGGALFVLTRKQVNFNVRLGSPAPTEEAAPAPVNVPPVTLNSETPILTEKLPEQPIAEQSGGFFERFSLFGGGGGEASAYDQLTRLEQKTVEDFIRRFSNVAQAEQEKFGVPSSITLANALLHTRAGSAPAARDHNNFFALGCDDDWPGSTGRADGKCIRRYETAWTSFRDHSLYVTSGRYAPMTQFGETDYQRWAAGLGELGFNDTDDLSRQLLRTIDRWQLFRFD</sequence>
<dbReference type="STRING" id="478744.SAMN05444359_108129"/>
<dbReference type="OrthoDB" id="977752at2"/>
<gene>
    <name evidence="2" type="ORF">SAMN05444359_108129</name>
</gene>
<dbReference type="Gene3D" id="1.10.530.10">
    <property type="match status" value="1"/>
</dbReference>
<organism evidence="2 3">
    <name type="scientific">Neolewinella agarilytica</name>
    <dbReference type="NCBI Taxonomy" id="478744"/>
    <lineage>
        <taxon>Bacteria</taxon>
        <taxon>Pseudomonadati</taxon>
        <taxon>Bacteroidota</taxon>
        <taxon>Saprospiria</taxon>
        <taxon>Saprospirales</taxon>
        <taxon>Lewinellaceae</taxon>
        <taxon>Neolewinella</taxon>
    </lineage>
</organism>
<dbReference type="GO" id="GO:0004040">
    <property type="term" value="F:amidase activity"/>
    <property type="evidence" value="ECO:0007669"/>
    <property type="project" value="InterPro"/>
</dbReference>
<dbReference type="SMART" id="SM00047">
    <property type="entry name" value="LYZ2"/>
    <property type="match status" value="1"/>
</dbReference>
<dbReference type="Proteomes" id="UP000199021">
    <property type="component" value="Unassembled WGS sequence"/>
</dbReference>
<proteinExistence type="predicted"/>